<gene>
    <name evidence="2" type="ORF">K0504_12625</name>
</gene>
<keyword evidence="1" id="KW-0472">Membrane</keyword>
<dbReference type="RefSeq" id="WP_220104555.1">
    <property type="nucleotide sequence ID" value="NZ_JAHZSS010000015.1"/>
</dbReference>
<evidence type="ECO:0000313" key="2">
    <source>
        <dbReference type="EMBL" id="MBW8191883.1"/>
    </source>
</evidence>
<reference evidence="2" key="1">
    <citation type="submission" date="2021-07" db="EMBL/GenBank/DDBJ databases">
        <title>Neiella marina sp. nov., isolated from the intestinal content of sea cucumber Apostichopus japonicus.</title>
        <authorList>
            <person name="Bai X."/>
        </authorList>
    </citation>
    <scope>NUCLEOTIDE SEQUENCE</scope>
    <source>
        <strain evidence="2">126</strain>
    </source>
</reference>
<evidence type="ECO:0000256" key="1">
    <source>
        <dbReference type="SAM" id="Phobius"/>
    </source>
</evidence>
<comment type="caution">
    <text evidence="2">The sequence shown here is derived from an EMBL/GenBank/DDBJ whole genome shotgun (WGS) entry which is preliminary data.</text>
</comment>
<dbReference type="EMBL" id="JAHZSS010000015">
    <property type="protein sequence ID" value="MBW8191883.1"/>
    <property type="molecule type" value="Genomic_DNA"/>
</dbReference>
<feature type="transmembrane region" description="Helical" evidence="1">
    <location>
        <begin position="20"/>
        <end position="40"/>
    </location>
</feature>
<keyword evidence="1" id="KW-1133">Transmembrane helix</keyword>
<evidence type="ECO:0000313" key="3">
    <source>
        <dbReference type="Proteomes" id="UP001166251"/>
    </source>
</evidence>
<proteinExistence type="predicted"/>
<protein>
    <recommendedName>
        <fullName evidence="4">Type 4 fimbrial biogenesis protein PilX N-terminal domain-containing protein</fullName>
    </recommendedName>
</protein>
<evidence type="ECO:0008006" key="4">
    <source>
        <dbReference type="Google" id="ProtNLM"/>
    </source>
</evidence>
<accession>A0ABS7EHQ9</accession>
<dbReference type="Proteomes" id="UP001166251">
    <property type="component" value="Unassembled WGS sequence"/>
</dbReference>
<organism evidence="2 3">
    <name type="scientific">Neiella holothuriorum</name>
    <dbReference type="NCBI Taxonomy" id="2870530"/>
    <lineage>
        <taxon>Bacteria</taxon>
        <taxon>Pseudomonadati</taxon>
        <taxon>Pseudomonadota</taxon>
        <taxon>Gammaproteobacteria</taxon>
        <taxon>Alteromonadales</taxon>
        <taxon>Echinimonadaceae</taxon>
        <taxon>Neiella</taxon>
    </lineage>
</organism>
<keyword evidence="3" id="KW-1185">Reference proteome</keyword>
<keyword evidence="1" id="KW-0812">Transmembrane</keyword>
<sequence>MITKNSCSSRAYRQNKQSGAALVVSLVVLVVLTLTAVMAMNRTSIQQKMATMFDASGMAFDAAEVAIDGVVFEQEDVTLDADQRVLTIAQANPEFDPSTDVMACHDGNWTERTVTNSGLSKGQVHSGTAALHSDPEVKSWSKVAYVGEGLRVPSGWGFSQGFHYFQVRGCGHVANERMTTANTQQIYMLGPKSE</sequence>
<name>A0ABS7EHQ9_9GAMM</name>